<proteinExistence type="predicted"/>
<reference evidence="3 4" key="1">
    <citation type="submission" date="2018-08" db="EMBL/GenBank/DDBJ databases">
        <title>A genome reference for cultivated species of the human gut microbiota.</title>
        <authorList>
            <person name="Zou Y."/>
            <person name="Xue W."/>
            <person name="Luo G."/>
        </authorList>
    </citation>
    <scope>NUCLEOTIDE SEQUENCE [LARGE SCALE GENOMIC DNA]</scope>
    <source>
        <strain evidence="3 4">AM25-1</strain>
    </source>
</reference>
<keyword evidence="1" id="KW-0472">Membrane</keyword>
<dbReference type="AlphaFoldDB" id="A0A414PMM4"/>
<sequence>MDKEIKERENENTTQVSLLGRKYQSVFITSFLSERGDRPKNNGYVSYIELDNFGCWVVVDGDNGGIFKDKIAPYIGESIIESFIANPTIDKREIEKMLLSIHKKYRNMQSEEVNIEDDYSTCSIAMFVTDYAVATFASVGNARYGVLRNHKLVKKSNDDTLAYLQYEAGNILYDEIRFRKDKNIFTKRFGADRSIKINVSDIFILRPNDRVLLYTQGAWENLDEEDIELISERAERPGKFIGNLVNKMKRNCFLSLGNYAFCGIYINRPLDVPAPPESSILKLKTQISKNKNSLKKKILVILALLILIGGGVPAYQKIKLNNQINSIEKEIAFTLEKGKAEIQEKEYAGAITNYQKIKDLYIELETYKEVPDERLKEIDSILEEVQILNRVQTLSKQGEDNLESYKFKEAVKAYEEAILTLGNISLEKNILSQQLEVSKKLSEVQEIKIKADELYNYQSKNSRTRKDKQKEAINLYKNIAPIYKEYNKNIIYDEIIEKINKYEEENKPKPVTPKKKEPKKIVKLPAYKGDREFREFKYYTSLKSYENALKGANTPEKKEYLKGKIAMNKQLLIAVELELKGDEYLEKRKDSKKAKKYYEEALVENKKLSNNDYMPKDRYNAIINRLENKLKKLK</sequence>
<name>A0A414PMM4_FUSMR</name>
<feature type="domain" description="PPM-type phosphatase" evidence="2">
    <location>
        <begin position="28"/>
        <end position="305"/>
    </location>
</feature>
<keyword evidence="1" id="KW-0812">Transmembrane</keyword>
<organism evidence="3 4">
    <name type="scientific">Fusobacterium mortiferum</name>
    <dbReference type="NCBI Taxonomy" id="850"/>
    <lineage>
        <taxon>Bacteria</taxon>
        <taxon>Fusobacteriati</taxon>
        <taxon>Fusobacteriota</taxon>
        <taxon>Fusobacteriia</taxon>
        <taxon>Fusobacteriales</taxon>
        <taxon>Fusobacteriaceae</taxon>
        <taxon>Fusobacterium</taxon>
    </lineage>
</organism>
<dbReference type="InterPro" id="IPR036457">
    <property type="entry name" value="PPM-type-like_dom_sf"/>
</dbReference>
<dbReference type="EMBL" id="QRHL01000042">
    <property type="protein sequence ID" value="RHF69726.1"/>
    <property type="molecule type" value="Genomic_DNA"/>
</dbReference>
<keyword evidence="1" id="KW-1133">Transmembrane helix</keyword>
<protein>
    <recommendedName>
        <fullName evidence="2">PPM-type phosphatase domain-containing protein</fullName>
    </recommendedName>
</protein>
<evidence type="ECO:0000313" key="3">
    <source>
        <dbReference type="EMBL" id="RHF69726.1"/>
    </source>
</evidence>
<dbReference type="RefSeq" id="WP_117708227.1">
    <property type="nucleotide sequence ID" value="NZ_QRHL01000042.1"/>
</dbReference>
<feature type="transmembrane region" description="Helical" evidence="1">
    <location>
        <begin position="298"/>
        <end position="315"/>
    </location>
</feature>
<accession>A0A414PMM4</accession>
<dbReference type="InterPro" id="IPR001932">
    <property type="entry name" value="PPM-type_phosphatase-like_dom"/>
</dbReference>
<comment type="caution">
    <text evidence="3">The sequence shown here is derived from an EMBL/GenBank/DDBJ whole genome shotgun (WGS) entry which is preliminary data.</text>
</comment>
<dbReference type="SUPFAM" id="SSF81606">
    <property type="entry name" value="PP2C-like"/>
    <property type="match status" value="1"/>
</dbReference>
<gene>
    <name evidence="3" type="ORF">DW663_12330</name>
</gene>
<evidence type="ECO:0000256" key="1">
    <source>
        <dbReference type="SAM" id="Phobius"/>
    </source>
</evidence>
<dbReference type="Gene3D" id="3.60.40.10">
    <property type="entry name" value="PPM-type phosphatase domain"/>
    <property type="match status" value="1"/>
</dbReference>
<evidence type="ECO:0000313" key="4">
    <source>
        <dbReference type="Proteomes" id="UP000284676"/>
    </source>
</evidence>
<evidence type="ECO:0000259" key="2">
    <source>
        <dbReference type="PROSITE" id="PS51746"/>
    </source>
</evidence>
<dbReference type="Proteomes" id="UP000284676">
    <property type="component" value="Unassembled WGS sequence"/>
</dbReference>
<dbReference type="PROSITE" id="PS51746">
    <property type="entry name" value="PPM_2"/>
    <property type="match status" value="1"/>
</dbReference>